<comment type="caution">
    <text evidence="10">The sequence shown here is derived from an EMBL/GenBank/DDBJ whole genome shotgun (WGS) entry which is preliminary data.</text>
</comment>
<evidence type="ECO:0000256" key="8">
    <source>
        <dbReference type="SAM" id="Phobius"/>
    </source>
</evidence>
<dbReference type="Pfam" id="PF07690">
    <property type="entry name" value="MFS_1"/>
    <property type="match status" value="1"/>
</dbReference>
<feature type="transmembrane region" description="Helical" evidence="8">
    <location>
        <begin position="63"/>
        <end position="82"/>
    </location>
</feature>
<dbReference type="GO" id="GO:0005886">
    <property type="term" value="C:plasma membrane"/>
    <property type="evidence" value="ECO:0007669"/>
    <property type="project" value="UniProtKB-SubCell"/>
</dbReference>
<feature type="domain" description="Major facilitator superfamily (MFS) profile" evidence="9">
    <location>
        <begin position="1"/>
        <end position="456"/>
    </location>
</feature>
<dbReference type="NCBIfam" id="TIGR00711">
    <property type="entry name" value="efflux_EmrB"/>
    <property type="match status" value="1"/>
</dbReference>
<reference evidence="10 11" key="1">
    <citation type="submission" date="2018-11" db="EMBL/GenBank/DDBJ databases">
        <title>Trebonia kvetii gen.nov., sp.nov., a novel acidophilic actinobacterium, and proposal of the new actinobacterial family Treboniaceae fam. nov.</title>
        <authorList>
            <person name="Rapoport D."/>
            <person name="Sagova-Mareckova M."/>
            <person name="Sedlacek I."/>
            <person name="Provaznik J."/>
            <person name="Kralova S."/>
            <person name="Pavlinic D."/>
            <person name="Benes V."/>
            <person name="Kopecky J."/>
        </authorList>
    </citation>
    <scope>NUCLEOTIDE SEQUENCE [LARGE SCALE GENOMIC DNA]</scope>
    <source>
        <strain evidence="10 11">15Tr583</strain>
    </source>
</reference>
<dbReference type="AlphaFoldDB" id="A0A6P2BP30"/>
<organism evidence="10 11">
    <name type="scientific">Trebonia kvetii</name>
    <dbReference type="NCBI Taxonomy" id="2480626"/>
    <lineage>
        <taxon>Bacteria</taxon>
        <taxon>Bacillati</taxon>
        <taxon>Actinomycetota</taxon>
        <taxon>Actinomycetes</taxon>
        <taxon>Streptosporangiales</taxon>
        <taxon>Treboniaceae</taxon>
        <taxon>Trebonia</taxon>
    </lineage>
</organism>
<evidence type="ECO:0000256" key="6">
    <source>
        <dbReference type="ARBA" id="ARBA00023136"/>
    </source>
</evidence>
<evidence type="ECO:0000256" key="7">
    <source>
        <dbReference type="SAM" id="MobiDB-lite"/>
    </source>
</evidence>
<dbReference type="InterPro" id="IPR036259">
    <property type="entry name" value="MFS_trans_sf"/>
</dbReference>
<feature type="region of interest" description="Disordered" evidence="7">
    <location>
        <begin position="459"/>
        <end position="478"/>
    </location>
</feature>
<dbReference type="PANTHER" id="PTHR42718">
    <property type="entry name" value="MAJOR FACILITATOR SUPERFAMILY MULTIDRUG TRANSPORTER MFSC"/>
    <property type="match status" value="1"/>
</dbReference>
<keyword evidence="2" id="KW-0813">Transport</keyword>
<name>A0A6P2BP30_9ACTN</name>
<dbReference type="SUPFAM" id="SSF103473">
    <property type="entry name" value="MFS general substrate transporter"/>
    <property type="match status" value="1"/>
</dbReference>
<feature type="transmembrane region" description="Helical" evidence="8">
    <location>
        <begin position="425"/>
        <end position="452"/>
    </location>
</feature>
<feature type="transmembrane region" description="Helical" evidence="8">
    <location>
        <begin position="312"/>
        <end position="332"/>
    </location>
</feature>
<feature type="transmembrane region" description="Helical" evidence="8">
    <location>
        <begin position="388"/>
        <end position="405"/>
    </location>
</feature>
<feature type="transmembrane region" description="Helical" evidence="8">
    <location>
        <begin position="88"/>
        <end position="111"/>
    </location>
</feature>
<keyword evidence="4 8" id="KW-0812">Transmembrane</keyword>
<dbReference type="PANTHER" id="PTHR42718:SF46">
    <property type="entry name" value="BLR6921 PROTEIN"/>
    <property type="match status" value="1"/>
</dbReference>
<evidence type="ECO:0000256" key="2">
    <source>
        <dbReference type="ARBA" id="ARBA00022448"/>
    </source>
</evidence>
<feature type="transmembrane region" description="Helical" evidence="8">
    <location>
        <begin position="208"/>
        <end position="230"/>
    </location>
</feature>
<evidence type="ECO:0000313" key="10">
    <source>
        <dbReference type="EMBL" id="TVY99965.1"/>
    </source>
</evidence>
<evidence type="ECO:0000259" key="9">
    <source>
        <dbReference type="PROSITE" id="PS50850"/>
    </source>
</evidence>
<feature type="transmembrane region" description="Helical" evidence="8">
    <location>
        <begin position="344"/>
        <end position="367"/>
    </location>
</feature>
<dbReference type="EMBL" id="RPFW01000011">
    <property type="protein sequence ID" value="TVY99965.1"/>
    <property type="molecule type" value="Genomic_DNA"/>
</dbReference>
<feature type="transmembrane region" description="Helical" evidence="8">
    <location>
        <begin position="150"/>
        <end position="172"/>
    </location>
</feature>
<feature type="transmembrane region" description="Helical" evidence="8">
    <location>
        <begin position="251"/>
        <end position="272"/>
    </location>
</feature>
<feature type="transmembrane region" description="Helical" evidence="8">
    <location>
        <begin position="278"/>
        <end position="300"/>
    </location>
</feature>
<dbReference type="CDD" id="cd17321">
    <property type="entry name" value="MFS_MMR_MDR_like"/>
    <property type="match status" value="1"/>
</dbReference>
<evidence type="ECO:0000256" key="4">
    <source>
        <dbReference type="ARBA" id="ARBA00022692"/>
    </source>
</evidence>
<dbReference type="Gene3D" id="1.20.1250.20">
    <property type="entry name" value="MFS general substrate transporter like domains"/>
    <property type="match status" value="1"/>
</dbReference>
<evidence type="ECO:0000256" key="5">
    <source>
        <dbReference type="ARBA" id="ARBA00022989"/>
    </source>
</evidence>
<feature type="transmembrane region" description="Helical" evidence="8">
    <location>
        <begin position="123"/>
        <end position="144"/>
    </location>
</feature>
<dbReference type="GO" id="GO:0022857">
    <property type="term" value="F:transmembrane transporter activity"/>
    <property type="evidence" value="ECO:0007669"/>
    <property type="project" value="InterPro"/>
</dbReference>
<keyword evidence="5 8" id="KW-1133">Transmembrane helix</keyword>
<evidence type="ECO:0000256" key="3">
    <source>
        <dbReference type="ARBA" id="ARBA00022475"/>
    </source>
</evidence>
<dbReference type="InterPro" id="IPR004638">
    <property type="entry name" value="EmrB-like"/>
</dbReference>
<keyword evidence="11" id="KW-1185">Reference proteome</keyword>
<proteinExistence type="predicted"/>
<feature type="transmembrane region" description="Helical" evidence="8">
    <location>
        <begin position="184"/>
        <end position="202"/>
    </location>
</feature>
<protein>
    <submittedName>
        <fullName evidence="10">DHA2 family efflux MFS transporter permease subunit</fullName>
    </submittedName>
</protein>
<dbReference type="Proteomes" id="UP000460272">
    <property type="component" value="Unassembled WGS sequence"/>
</dbReference>
<gene>
    <name evidence="10" type="ORF">EAS64_39985</name>
</gene>
<evidence type="ECO:0000256" key="1">
    <source>
        <dbReference type="ARBA" id="ARBA00004651"/>
    </source>
</evidence>
<evidence type="ECO:0000313" key="11">
    <source>
        <dbReference type="Proteomes" id="UP000460272"/>
    </source>
</evidence>
<dbReference type="InterPro" id="IPR020846">
    <property type="entry name" value="MFS_dom"/>
</dbReference>
<feature type="transmembrane region" description="Helical" evidence="8">
    <location>
        <begin position="33"/>
        <end position="51"/>
    </location>
</feature>
<dbReference type="PROSITE" id="PS50850">
    <property type="entry name" value="MFS"/>
    <property type="match status" value="1"/>
</dbReference>
<dbReference type="OrthoDB" id="7375466at2"/>
<sequence>MLGAQLMIILDATVVNIALPHIQAGLHFSATSLSWVMNGYTLTFGGLLLLGGRAGDILGRRRMFLAGIGLFTVASLAGGLAPNAGVLLAARAVQGVGGALASPAVLALVVSGFPEGRERIRALAIYSGVVTAGGSLGLVLGGLITQWASWRWVLFVNVPIGIAVAVLTPMFVTETPRVPGRFDLPGAVTSTAGVAALVYAFIRAASDGWGNHVAIAAFAVAAVLLVAFVLNERRAPQPITPLRLFASAARSGSFIARLLVVAGMFGMFFFLTQFLQDVLGFGALRAGIAFLPMTLLLFAVSRLAPRLMPRVGGWRLMMLGMLPVVAGMAWLSRVSPDTTYWSGVFGPMVLLGAGMGVVFVPLTTASLAGVAPQDSGAASSMVNVMQQLGGSVGLAVLVAVFGTATRDSQAHPVAGLSAAAFHQHVLAHGMSTAFLLAAIFDLAALLVIATLLRERRPAVPSSPAELADDTVPAGALPD</sequence>
<keyword evidence="3" id="KW-1003">Cell membrane</keyword>
<dbReference type="InterPro" id="IPR011701">
    <property type="entry name" value="MFS"/>
</dbReference>
<comment type="subcellular location">
    <subcellularLocation>
        <location evidence="1">Cell membrane</location>
        <topology evidence="1">Multi-pass membrane protein</topology>
    </subcellularLocation>
</comment>
<dbReference type="Gene3D" id="1.20.1720.10">
    <property type="entry name" value="Multidrug resistance protein D"/>
    <property type="match status" value="1"/>
</dbReference>
<accession>A0A6P2BP30</accession>
<keyword evidence="6 8" id="KW-0472">Membrane</keyword>